<dbReference type="EMBL" id="CABD030065479">
    <property type="status" value="NOT_ANNOTATED_CDS"/>
    <property type="molecule type" value="Genomic_DNA"/>
</dbReference>
<comment type="catalytic activity">
    <reaction evidence="8">
        <text>dodecanoyl-CoA + H2O = dodecanoate + CoA + H(+)</text>
        <dbReference type="Rhea" id="RHEA:30135"/>
        <dbReference type="ChEBI" id="CHEBI:15377"/>
        <dbReference type="ChEBI" id="CHEBI:15378"/>
        <dbReference type="ChEBI" id="CHEBI:18262"/>
        <dbReference type="ChEBI" id="CHEBI:57287"/>
        <dbReference type="ChEBI" id="CHEBI:57375"/>
    </reaction>
    <physiologicalReaction direction="left-to-right" evidence="8">
        <dbReference type="Rhea" id="RHEA:30136"/>
    </physiologicalReaction>
</comment>
<dbReference type="OMA" id="ISKPHAM"/>
<dbReference type="InterPro" id="IPR016662">
    <property type="entry name" value="Acyl-CoA_thioEstase_long-chain"/>
</dbReference>
<comment type="catalytic activity">
    <reaction evidence="7">
        <text>hexadecanoyl-CoA + H2O = hexadecanoate + CoA + H(+)</text>
        <dbReference type="Rhea" id="RHEA:16645"/>
        <dbReference type="ChEBI" id="CHEBI:7896"/>
        <dbReference type="ChEBI" id="CHEBI:15377"/>
        <dbReference type="ChEBI" id="CHEBI:15378"/>
        <dbReference type="ChEBI" id="CHEBI:57287"/>
        <dbReference type="ChEBI" id="CHEBI:57379"/>
        <dbReference type="EC" id="3.1.2.2"/>
    </reaction>
    <physiologicalReaction direction="left-to-right" evidence="7">
        <dbReference type="Rhea" id="RHEA:16646"/>
    </physiologicalReaction>
</comment>
<accession>G3RHU9</accession>
<evidence type="ECO:0000256" key="11">
    <source>
        <dbReference type="ARBA" id="ARBA00052034"/>
    </source>
</evidence>
<dbReference type="FunFam" id="2.60.40.2240:FF:000001">
    <property type="entry name" value="acyl-coenzyme A thioesterase 4"/>
    <property type="match status" value="1"/>
</dbReference>
<reference evidence="15 16" key="2">
    <citation type="journal article" date="2012" name="Nature">
        <title>Insights into hominid evolution from the gorilla genome sequence.</title>
        <authorList>
            <person name="Scally A."/>
            <person name="Dutheil J.Y."/>
            <person name="Hillier L.W."/>
            <person name="Jordan G.E."/>
            <person name="Goodhead I."/>
            <person name="Herrero J."/>
            <person name="Hobolth A."/>
            <person name="Lappalainen T."/>
            <person name="Mailund T."/>
            <person name="Marques-Bonet T."/>
            <person name="McCarthy S."/>
            <person name="Montgomery S.H."/>
            <person name="Schwalie P.C."/>
            <person name="Tang Y.A."/>
            <person name="Ward M.C."/>
            <person name="Xue Y."/>
            <person name="Yngvadottir B."/>
            <person name="Alkan C."/>
            <person name="Andersen L.N."/>
            <person name="Ayub Q."/>
            <person name="Ball E.V."/>
            <person name="Beal K."/>
            <person name="Bradley B.J."/>
            <person name="Chen Y."/>
            <person name="Clee C.M."/>
            <person name="Fitzgerald S."/>
            <person name="Graves T.A."/>
            <person name="Gu Y."/>
            <person name="Heath P."/>
            <person name="Heger A."/>
            <person name="Karakoc E."/>
            <person name="Kolb-Kokocinski A."/>
            <person name="Laird G.K."/>
            <person name="Lunter G."/>
            <person name="Meader S."/>
            <person name="Mort M."/>
            <person name="Mullikin J.C."/>
            <person name="Munch K."/>
            <person name="O'Connor T.D."/>
            <person name="Phillips A.D."/>
            <person name="Prado-Martinez J."/>
            <person name="Rogers A.S."/>
            <person name="Sajjadian S."/>
            <person name="Schmidt D."/>
            <person name="Shaw K."/>
            <person name="Simpson J.T."/>
            <person name="Stenson P.D."/>
            <person name="Turner D.J."/>
            <person name="Vigilant L."/>
            <person name="Vilella A.J."/>
            <person name="Whitener W."/>
            <person name="Zhu B."/>
            <person name="Cooper D.N."/>
            <person name="de Jong P."/>
            <person name="Dermitzakis E.T."/>
            <person name="Eichler E.E."/>
            <person name="Flicek P."/>
            <person name="Goldman N."/>
            <person name="Mundy N.I."/>
            <person name="Ning Z."/>
            <person name="Odom D.T."/>
            <person name="Ponting C.P."/>
            <person name="Quail M.A."/>
            <person name="Ryder O.A."/>
            <person name="Searle S.M."/>
            <person name="Warren W.C."/>
            <person name="Wilson R.K."/>
            <person name="Schierup M.H."/>
            <person name="Rogers J."/>
            <person name="Tyler-Smith C."/>
            <person name="Durbin R."/>
        </authorList>
    </citation>
    <scope>NUCLEOTIDE SEQUENCE [LARGE SCALE GENOMIC DNA]</scope>
</reference>
<evidence type="ECO:0000256" key="8">
    <source>
        <dbReference type="ARBA" id="ARBA00048074"/>
    </source>
</evidence>
<evidence type="ECO:0000256" key="9">
    <source>
        <dbReference type="ARBA" id="ARBA00048180"/>
    </source>
</evidence>
<dbReference type="InParanoid" id="G3RHU9"/>
<feature type="domain" description="BAAT/Acyl-CoA thioester hydrolase C-terminal" evidence="14">
    <location>
        <begin position="207"/>
        <end position="411"/>
    </location>
</feature>
<dbReference type="PIRSF" id="PIRSF016521">
    <property type="entry name" value="Acyl-CoA_hydro"/>
    <property type="match status" value="1"/>
</dbReference>
<dbReference type="Pfam" id="PF04775">
    <property type="entry name" value="Bile_Hydr_Trans"/>
    <property type="match status" value="1"/>
</dbReference>
<dbReference type="GO" id="GO:0047617">
    <property type="term" value="F:fatty acyl-CoA hydrolase activity"/>
    <property type="evidence" value="ECO:0000318"/>
    <property type="project" value="GO_Central"/>
</dbReference>
<keyword evidence="3" id="KW-0378">Hydrolase</keyword>
<comment type="catalytic activity">
    <reaction evidence="11">
        <text>eicosanoyl-CoA + H2O = eicosanoate + CoA + H(+)</text>
        <dbReference type="Rhea" id="RHEA:40147"/>
        <dbReference type="ChEBI" id="CHEBI:15377"/>
        <dbReference type="ChEBI" id="CHEBI:15378"/>
        <dbReference type="ChEBI" id="CHEBI:32360"/>
        <dbReference type="ChEBI" id="CHEBI:57287"/>
        <dbReference type="ChEBI" id="CHEBI:57380"/>
    </reaction>
    <physiologicalReaction direction="left-to-right" evidence="11">
        <dbReference type="Rhea" id="RHEA:40148"/>
    </physiologicalReaction>
</comment>
<protein>
    <recommendedName>
        <fullName evidence="6">palmitoyl-CoA hydrolase</fullName>
        <ecNumber evidence="6">3.1.2.2</ecNumber>
    </recommendedName>
</protein>
<dbReference type="GO" id="GO:0047963">
    <property type="term" value="F:glycine N-choloyltransferase activity"/>
    <property type="evidence" value="ECO:0007669"/>
    <property type="project" value="Ensembl"/>
</dbReference>
<comment type="catalytic activity">
    <reaction evidence="9">
        <text>tetradecanoyl-CoA + H2O = tetradecanoate + CoA + H(+)</text>
        <dbReference type="Rhea" id="RHEA:40119"/>
        <dbReference type="ChEBI" id="CHEBI:15377"/>
        <dbReference type="ChEBI" id="CHEBI:15378"/>
        <dbReference type="ChEBI" id="CHEBI:30807"/>
        <dbReference type="ChEBI" id="CHEBI:57287"/>
        <dbReference type="ChEBI" id="CHEBI:57385"/>
    </reaction>
    <physiologicalReaction direction="left-to-right" evidence="9">
        <dbReference type="Rhea" id="RHEA:40120"/>
    </physiologicalReaction>
</comment>
<evidence type="ECO:0000259" key="14">
    <source>
        <dbReference type="Pfam" id="PF08840"/>
    </source>
</evidence>
<feature type="domain" description="Acyl-CoA thioester hydrolase/bile acid-CoA amino acid N-acetyltransferase" evidence="13">
    <location>
        <begin position="14"/>
        <end position="144"/>
    </location>
</feature>
<reference evidence="16" key="1">
    <citation type="submission" date="2011-05" db="EMBL/GenBank/DDBJ databases">
        <title>Insights into the evolution of the great apes provided by the gorilla genome.</title>
        <authorList>
            <person name="Scally A."/>
        </authorList>
    </citation>
    <scope>NUCLEOTIDE SEQUENCE [LARGE SCALE GENOMIC DNA]</scope>
</reference>
<dbReference type="GO" id="GO:0052816">
    <property type="term" value="F:long-chain fatty acyl-CoA hydrolase activity"/>
    <property type="evidence" value="ECO:0007669"/>
    <property type="project" value="Ensembl"/>
</dbReference>
<dbReference type="Bgee" id="ENSGGOG00000015609">
    <property type="expression patterns" value="Expressed in liver and 6 other cell types or tissues"/>
</dbReference>
<keyword evidence="4" id="KW-0276">Fatty acid metabolism</keyword>
<keyword evidence="5" id="KW-0443">Lipid metabolism</keyword>
<dbReference type="AlphaFoldDB" id="G3RHU9"/>
<dbReference type="STRING" id="9593.ENSGGOP00000015228"/>
<evidence type="ECO:0000256" key="4">
    <source>
        <dbReference type="ARBA" id="ARBA00022832"/>
    </source>
</evidence>
<dbReference type="GeneID" id="101140183"/>
<dbReference type="GO" id="GO:0016410">
    <property type="term" value="F:N-acyltransferase activity"/>
    <property type="evidence" value="ECO:0007669"/>
    <property type="project" value="Ensembl"/>
</dbReference>
<feature type="active site" description="Charge relay system" evidence="12">
    <location>
        <position position="235"/>
    </location>
</feature>
<dbReference type="GO" id="GO:0052689">
    <property type="term" value="F:carboxylic ester hydrolase activity"/>
    <property type="evidence" value="ECO:0007669"/>
    <property type="project" value="UniProtKB-KW"/>
</dbReference>
<dbReference type="GO" id="GO:0019530">
    <property type="term" value="P:taurine metabolic process"/>
    <property type="evidence" value="ECO:0007669"/>
    <property type="project" value="Ensembl"/>
</dbReference>
<dbReference type="GeneTree" id="ENSGT01010000222336"/>
<proteinExistence type="inferred from homology"/>
<dbReference type="FunCoup" id="G3RHU9">
    <property type="interactions" value="139"/>
</dbReference>
<dbReference type="FunFam" id="3.40.50.1820:FF:000024">
    <property type="entry name" value="acyl-coenzyme A thioesterase 4"/>
    <property type="match status" value="1"/>
</dbReference>
<evidence type="ECO:0000256" key="1">
    <source>
        <dbReference type="ARBA" id="ARBA00006538"/>
    </source>
</evidence>
<dbReference type="PANTHER" id="PTHR10824">
    <property type="entry name" value="ACYL-COENZYME A THIOESTERASE-RELATED"/>
    <property type="match status" value="1"/>
</dbReference>
<dbReference type="GO" id="GO:0005829">
    <property type="term" value="C:cytosol"/>
    <property type="evidence" value="ECO:0007669"/>
    <property type="project" value="Ensembl"/>
</dbReference>
<evidence type="ECO:0000256" key="3">
    <source>
        <dbReference type="ARBA" id="ARBA00022801"/>
    </source>
</evidence>
<dbReference type="InterPro" id="IPR006862">
    <property type="entry name" value="Thio_Ohase/aa_AcTrfase"/>
</dbReference>
<dbReference type="HOGENOM" id="CLU_029849_4_0_1"/>
<name>G3RHU9_GORGO</name>
<evidence type="ECO:0000256" key="12">
    <source>
        <dbReference type="PIRSR" id="PIRSR016521-1"/>
    </source>
</evidence>
<sequence>MIQLTATPVSALVDEPVHIRATGLIPFQMVSFQASLEDENGDMFYSQAHYRANEFGEVDLNHASSLGGDYMGVHPMGLFWSLKPEKLLTRLLKRDVMNRPFQVQVKLYDLELIVNNKVASAPKASLTLERWYVAPGVTRIKVREGRLRGALFLPPGEGLFPGVIDLFGGLGGLLEFRASLLASRGFASLALAYHNYEDLPPKPEVTDLEYFEEAANFLLRHPKVFGSGVGVVSVCQGVQIGLSMAIYLKQVTATVLINGTNFPFGIPQVYRGQIHQPLPHSAQLISTNALGLLELYRTFETTQVGASQYLFPIEEAQGQFLFIVGEGDKTINSKAHAEQAIGQLKRHGKNNWTLLSYPGAGHLIEPPYSPLCCASTTHDLRLHWGGEVIPHAAAQEHAWKEIQRFLRKHLIPDVTSQL</sequence>
<dbReference type="InterPro" id="IPR014940">
    <property type="entry name" value="BAAT_C"/>
</dbReference>
<dbReference type="GO" id="GO:0052815">
    <property type="term" value="F:medium-chain fatty acyl-CoA hydrolase activity"/>
    <property type="evidence" value="ECO:0007669"/>
    <property type="project" value="Ensembl"/>
</dbReference>
<evidence type="ECO:0000256" key="10">
    <source>
        <dbReference type="ARBA" id="ARBA00051478"/>
    </source>
</evidence>
<organism evidence="15 16">
    <name type="scientific">Gorilla gorilla gorilla</name>
    <name type="common">Western lowland gorilla</name>
    <dbReference type="NCBI Taxonomy" id="9595"/>
    <lineage>
        <taxon>Eukaryota</taxon>
        <taxon>Metazoa</taxon>
        <taxon>Chordata</taxon>
        <taxon>Craniata</taxon>
        <taxon>Vertebrata</taxon>
        <taxon>Euteleostomi</taxon>
        <taxon>Mammalia</taxon>
        <taxon>Eutheria</taxon>
        <taxon>Euarchontoglires</taxon>
        <taxon>Primates</taxon>
        <taxon>Haplorrhini</taxon>
        <taxon>Catarrhini</taxon>
        <taxon>Hominidae</taxon>
        <taxon>Gorilla</taxon>
    </lineage>
</organism>
<dbReference type="SUPFAM" id="SSF53474">
    <property type="entry name" value="alpha/beta-Hydrolases"/>
    <property type="match status" value="1"/>
</dbReference>
<feature type="active site" description="Charge relay system" evidence="12">
    <location>
        <position position="328"/>
    </location>
</feature>
<dbReference type="eggNOG" id="ENOG502QQ8Z">
    <property type="taxonomic scope" value="Eukaryota"/>
</dbReference>
<dbReference type="GO" id="GO:0002152">
    <property type="term" value="P:bile acid conjugation"/>
    <property type="evidence" value="ECO:0007669"/>
    <property type="project" value="Ensembl"/>
</dbReference>
<keyword evidence="16" id="KW-1185">Reference proteome</keyword>
<evidence type="ECO:0000313" key="16">
    <source>
        <dbReference type="Proteomes" id="UP000001519"/>
    </source>
</evidence>
<dbReference type="Gene3D" id="3.40.50.1820">
    <property type="entry name" value="alpha/beta hydrolase"/>
    <property type="match status" value="1"/>
</dbReference>
<dbReference type="Pfam" id="PF08840">
    <property type="entry name" value="BAAT_C"/>
    <property type="match status" value="1"/>
</dbReference>
<dbReference type="Ensembl" id="ENSGGOT00000015663.3">
    <property type="protein sequence ID" value="ENSGGOP00000015228.3"/>
    <property type="gene ID" value="ENSGGOG00000015609.3"/>
</dbReference>
<dbReference type="GO" id="GO:0006544">
    <property type="term" value="P:glycine metabolic process"/>
    <property type="evidence" value="ECO:0007669"/>
    <property type="project" value="Ensembl"/>
</dbReference>
<evidence type="ECO:0000256" key="7">
    <source>
        <dbReference type="ARBA" id="ARBA00047734"/>
    </source>
</evidence>
<dbReference type="GO" id="GO:0006637">
    <property type="term" value="P:acyl-CoA metabolic process"/>
    <property type="evidence" value="ECO:0000318"/>
    <property type="project" value="GO_Central"/>
</dbReference>
<dbReference type="GO" id="GO:0006699">
    <property type="term" value="P:bile acid biosynthetic process"/>
    <property type="evidence" value="ECO:0007669"/>
    <property type="project" value="Ensembl"/>
</dbReference>
<dbReference type="GO" id="GO:0006631">
    <property type="term" value="P:fatty acid metabolic process"/>
    <property type="evidence" value="ECO:0000318"/>
    <property type="project" value="GO_Central"/>
</dbReference>
<keyword evidence="2" id="KW-0719">Serine esterase</keyword>
<comment type="similarity">
    <text evidence="1">Belongs to the C/M/P thioester hydrolase family.</text>
</comment>
<gene>
    <name evidence="15" type="primary">BAAT</name>
</gene>
<dbReference type="EC" id="3.1.2.2" evidence="6"/>
<evidence type="ECO:0000313" key="15">
    <source>
        <dbReference type="Ensembl" id="ENSGGOP00000015228.3"/>
    </source>
</evidence>
<evidence type="ECO:0000259" key="13">
    <source>
        <dbReference type="Pfam" id="PF04775"/>
    </source>
</evidence>
<evidence type="ECO:0000256" key="5">
    <source>
        <dbReference type="ARBA" id="ARBA00023098"/>
    </source>
</evidence>
<dbReference type="KEGG" id="ggo:101140183"/>
<dbReference type="PANTHER" id="PTHR10824:SF18">
    <property type="entry name" value="BILE ACID-COA:AMINO ACID N-ACYLTRANSFERASE"/>
    <property type="match status" value="1"/>
</dbReference>
<evidence type="ECO:0000256" key="2">
    <source>
        <dbReference type="ARBA" id="ARBA00022487"/>
    </source>
</evidence>
<dbReference type="GO" id="GO:0052817">
    <property type="term" value="F:very long-chain fatty acyl-CoA hydrolase activity"/>
    <property type="evidence" value="ECO:0007669"/>
    <property type="project" value="Ensembl"/>
</dbReference>
<dbReference type="Proteomes" id="UP000001519">
    <property type="component" value="Chromosome 9"/>
</dbReference>
<dbReference type="Gene3D" id="2.60.40.2240">
    <property type="entry name" value="Acyl-CoA thioester hydrolase/BAAT N-terminal domain"/>
    <property type="match status" value="1"/>
</dbReference>
<comment type="catalytic activity">
    <reaction evidence="10">
        <text>octadecanoyl-CoA + H2O = octadecanoate + CoA + H(+)</text>
        <dbReference type="Rhea" id="RHEA:30139"/>
        <dbReference type="ChEBI" id="CHEBI:15377"/>
        <dbReference type="ChEBI" id="CHEBI:15378"/>
        <dbReference type="ChEBI" id="CHEBI:25629"/>
        <dbReference type="ChEBI" id="CHEBI:57287"/>
        <dbReference type="ChEBI" id="CHEBI:57394"/>
    </reaction>
    <physiologicalReaction direction="left-to-right" evidence="10">
        <dbReference type="Rhea" id="RHEA:30140"/>
    </physiologicalReaction>
</comment>
<reference evidence="15" key="4">
    <citation type="submission" date="2025-09" db="UniProtKB">
        <authorList>
            <consortium name="Ensembl"/>
        </authorList>
    </citation>
    <scope>IDENTIFICATION</scope>
</reference>
<dbReference type="GO" id="GO:0005777">
    <property type="term" value="C:peroxisome"/>
    <property type="evidence" value="ECO:0000318"/>
    <property type="project" value="GO_Central"/>
</dbReference>
<evidence type="ECO:0000256" key="6">
    <source>
        <dbReference type="ARBA" id="ARBA00038848"/>
    </source>
</evidence>
<reference evidence="15" key="3">
    <citation type="submission" date="2025-08" db="UniProtKB">
        <authorList>
            <consortium name="Ensembl"/>
        </authorList>
    </citation>
    <scope>IDENTIFICATION</scope>
</reference>
<feature type="active site" description="Charge relay system" evidence="12">
    <location>
        <position position="362"/>
    </location>
</feature>
<dbReference type="InterPro" id="IPR042490">
    <property type="entry name" value="Thio_Ohase/BAAT_N"/>
</dbReference>
<dbReference type="InterPro" id="IPR029058">
    <property type="entry name" value="AB_hydrolase_fold"/>
</dbReference>